<gene>
    <name evidence="8" type="ORF">C7999DRAFT_40506</name>
</gene>
<evidence type="ECO:0000256" key="6">
    <source>
        <dbReference type="ARBA" id="ARBA00022857"/>
    </source>
</evidence>
<evidence type="ECO:0000313" key="9">
    <source>
        <dbReference type="Proteomes" id="UP001303647"/>
    </source>
</evidence>
<dbReference type="PRINTS" id="PR00081">
    <property type="entry name" value="GDHRDH"/>
</dbReference>
<organism evidence="8 9">
    <name type="scientific">Corynascus novoguineensis</name>
    <dbReference type="NCBI Taxonomy" id="1126955"/>
    <lineage>
        <taxon>Eukaryota</taxon>
        <taxon>Fungi</taxon>
        <taxon>Dikarya</taxon>
        <taxon>Ascomycota</taxon>
        <taxon>Pezizomycotina</taxon>
        <taxon>Sordariomycetes</taxon>
        <taxon>Sordariomycetidae</taxon>
        <taxon>Sordariales</taxon>
        <taxon>Chaetomiaceae</taxon>
        <taxon>Corynascus</taxon>
    </lineage>
</organism>
<dbReference type="PANTHER" id="PTHR23131:SF3">
    <property type="entry name" value="ATROCHRYSONE CARBOXYL ACP THIOESTERASE"/>
    <property type="match status" value="1"/>
</dbReference>
<dbReference type="PROSITE" id="PS00061">
    <property type="entry name" value="ADH_SHORT"/>
    <property type="match status" value="1"/>
</dbReference>
<reference evidence="8" key="2">
    <citation type="submission" date="2023-05" db="EMBL/GenBank/DDBJ databases">
        <authorList>
            <consortium name="Lawrence Berkeley National Laboratory"/>
            <person name="Steindorff A."/>
            <person name="Hensen N."/>
            <person name="Bonometti L."/>
            <person name="Westerberg I."/>
            <person name="Brannstrom I.O."/>
            <person name="Guillou S."/>
            <person name="Cros-Aarteil S."/>
            <person name="Calhoun S."/>
            <person name="Haridas S."/>
            <person name="Kuo A."/>
            <person name="Mondo S."/>
            <person name="Pangilinan J."/>
            <person name="Riley R."/>
            <person name="Labutti K."/>
            <person name="Andreopoulos B."/>
            <person name="Lipzen A."/>
            <person name="Chen C."/>
            <person name="Yanf M."/>
            <person name="Daum C."/>
            <person name="Ng V."/>
            <person name="Clum A."/>
            <person name="Ohm R."/>
            <person name="Martin F."/>
            <person name="Silar P."/>
            <person name="Natvig D."/>
            <person name="Lalanne C."/>
            <person name="Gautier V."/>
            <person name="Ament-Velasquez S.L."/>
            <person name="Kruys A."/>
            <person name="Hutchinson M.I."/>
            <person name="Powell A.J."/>
            <person name="Barry K."/>
            <person name="Miller A.N."/>
            <person name="Grigoriev I.V."/>
            <person name="Debuchy R."/>
            <person name="Gladieux P."/>
            <person name="Thoren M.H."/>
            <person name="Johannesson H."/>
        </authorList>
    </citation>
    <scope>NUCLEOTIDE SEQUENCE</scope>
    <source>
        <strain evidence="8">CBS 359.72</strain>
    </source>
</reference>
<name>A0AAN7HQ09_9PEZI</name>
<keyword evidence="3" id="KW-0479">Metal-binding</keyword>
<dbReference type="InterPro" id="IPR001279">
    <property type="entry name" value="Metallo-B-lactamas"/>
</dbReference>
<dbReference type="FunFam" id="3.60.15.10:FF:000041">
    <property type="entry name" value="Metallo-beta-lactamase domain protein"/>
    <property type="match status" value="1"/>
</dbReference>
<dbReference type="Gene3D" id="3.40.50.720">
    <property type="entry name" value="NAD(P)-binding Rossmann-like Domain"/>
    <property type="match status" value="1"/>
</dbReference>
<comment type="similarity">
    <text evidence="2">Belongs to the metallo-beta-lactamase superfamily.</text>
</comment>
<dbReference type="SUPFAM" id="SSF56281">
    <property type="entry name" value="Metallo-hydrolase/oxidoreductase"/>
    <property type="match status" value="1"/>
</dbReference>
<dbReference type="CDD" id="cd05233">
    <property type="entry name" value="SDR_c"/>
    <property type="match status" value="1"/>
</dbReference>
<evidence type="ECO:0000256" key="3">
    <source>
        <dbReference type="ARBA" id="ARBA00022723"/>
    </source>
</evidence>
<comment type="caution">
    <text evidence="8">The sequence shown here is derived from an EMBL/GenBank/DDBJ whole genome shotgun (WGS) entry which is preliminary data.</text>
</comment>
<dbReference type="InterPro" id="IPR036291">
    <property type="entry name" value="NAD(P)-bd_dom_sf"/>
</dbReference>
<evidence type="ECO:0000259" key="7">
    <source>
        <dbReference type="SMART" id="SM00849"/>
    </source>
</evidence>
<evidence type="ECO:0000256" key="1">
    <source>
        <dbReference type="ARBA" id="ARBA00001947"/>
    </source>
</evidence>
<keyword evidence="9" id="KW-1185">Reference proteome</keyword>
<dbReference type="PRINTS" id="PR00080">
    <property type="entry name" value="SDRFAMILY"/>
</dbReference>
<comment type="cofactor">
    <cofactor evidence="1">
        <name>Zn(2+)</name>
        <dbReference type="ChEBI" id="CHEBI:29105"/>
    </cofactor>
</comment>
<dbReference type="InterPro" id="IPR036866">
    <property type="entry name" value="RibonucZ/Hydroxyglut_hydro"/>
</dbReference>
<dbReference type="CDD" id="cd07722">
    <property type="entry name" value="LACTB2-like_MBL-fold"/>
    <property type="match status" value="1"/>
</dbReference>
<dbReference type="SMART" id="SM00849">
    <property type="entry name" value="Lactamase_B"/>
    <property type="match status" value="1"/>
</dbReference>
<dbReference type="PANTHER" id="PTHR23131">
    <property type="entry name" value="ENDORIBONUCLEASE LACTB2"/>
    <property type="match status" value="1"/>
</dbReference>
<dbReference type="GO" id="GO:0046872">
    <property type="term" value="F:metal ion binding"/>
    <property type="evidence" value="ECO:0007669"/>
    <property type="project" value="UniProtKB-KW"/>
</dbReference>
<dbReference type="InterPro" id="IPR002347">
    <property type="entry name" value="SDR_fam"/>
</dbReference>
<dbReference type="Pfam" id="PF00753">
    <property type="entry name" value="Lactamase_B"/>
    <property type="match status" value="1"/>
</dbReference>
<dbReference type="GO" id="GO:0044550">
    <property type="term" value="P:secondary metabolite biosynthetic process"/>
    <property type="evidence" value="ECO:0007669"/>
    <property type="project" value="UniProtKB-ARBA"/>
</dbReference>
<keyword evidence="5" id="KW-0862">Zinc</keyword>
<evidence type="ECO:0000313" key="8">
    <source>
        <dbReference type="EMBL" id="KAK4248223.1"/>
    </source>
</evidence>
<dbReference type="Gene3D" id="3.60.15.10">
    <property type="entry name" value="Ribonuclease Z/Hydroxyacylglutathione hydrolase-like"/>
    <property type="match status" value="1"/>
</dbReference>
<keyword evidence="4" id="KW-0378">Hydrolase</keyword>
<dbReference type="InterPro" id="IPR047921">
    <property type="entry name" value="LACTB2-like_MBL-fold"/>
</dbReference>
<evidence type="ECO:0000256" key="5">
    <source>
        <dbReference type="ARBA" id="ARBA00022833"/>
    </source>
</evidence>
<dbReference type="SUPFAM" id="SSF51735">
    <property type="entry name" value="NAD(P)-binding Rossmann-fold domains"/>
    <property type="match status" value="1"/>
</dbReference>
<evidence type="ECO:0000256" key="2">
    <source>
        <dbReference type="ARBA" id="ARBA00007749"/>
    </source>
</evidence>
<sequence length="569" mass="60959">MAPGKGGYKQINKALDIGAFEDYLDGQQAVLPTLQDVEQVSPRVIRILGQNPGKFTLQGTNTYIVGTGSERLIIDTGQGIPDWADLISSTLLAGNFSLSHVLLTHWHGDHTGGVPDLIRLYPDLAAGIYKHTPSKFQQPIVDGQVFKVEGATVRALHSPGHSHDHMCFILEEEQAMFTADNILGHGTAAVEHLSLWMETLRLMQSQGCKTGYPAHGAVIADLTAKIDSELAQKVRRERRICKTLKQIKQEEKAAGRRGKGSVTVKQLVETMHGHVDETIRQRALEPFTEEILRKLAEDGNVAFEIRSGVKKWFAVAIITGSGKENGIGAGIARTLARNGAAVAINYVSEKTAARAEKVAQEIRDIGAQVVVVRGSIATQEGANYIVSETLKSFGSDHIDILVNNAGTGAVSELLDATPDQLHNEFGVMVFGALYMIQAVVKLGKMPRGGRIINTGSIASKMGPTSLGVYAAAKAATDSLMATWAMELGRSHGITVNTVAPGPVNTDIGADIDDTAVTDDQDKVFIDLTRAEGRVGTVDDIADAVLLLASEKSRWITAQVISVSGGINIL</sequence>
<dbReference type="FunFam" id="3.40.50.720:FF:000084">
    <property type="entry name" value="Short-chain dehydrogenase reductase"/>
    <property type="match status" value="1"/>
</dbReference>
<dbReference type="InterPro" id="IPR036388">
    <property type="entry name" value="WH-like_DNA-bd_sf"/>
</dbReference>
<dbReference type="AlphaFoldDB" id="A0AAN7HQ09"/>
<dbReference type="InterPro" id="IPR050662">
    <property type="entry name" value="Sec-metab_biosynth-thioest"/>
</dbReference>
<dbReference type="Proteomes" id="UP001303647">
    <property type="component" value="Unassembled WGS sequence"/>
</dbReference>
<dbReference type="GO" id="GO:0016787">
    <property type="term" value="F:hydrolase activity"/>
    <property type="evidence" value="ECO:0007669"/>
    <property type="project" value="UniProtKB-KW"/>
</dbReference>
<protein>
    <submittedName>
        <fullName evidence="8">Metallo-beta-lactamase superfamily protein</fullName>
    </submittedName>
</protein>
<dbReference type="Gene3D" id="1.10.10.10">
    <property type="entry name" value="Winged helix-like DNA-binding domain superfamily/Winged helix DNA-binding domain"/>
    <property type="match status" value="1"/>
</dbReference>
<reference evidence="8" key="1">
    <citation type="journal article" date="2023" name="Mol. Phylogenet. Evol.">
        <title>Genome-scale phylogeny and comparative genomics of the fungal order Sordariales.</title>
        <authorList>
            <person name="Hensen N."/>
            <person name="Bonometti L."/>
            <person name="Westerberg I."/>
            <person name="Brannstrom I.O."/>
            <person name="Guillou S."/>
            <person name="Cros-Aarteil S."/>
            <person name="Calhoun S."/>
            <person name="Haridas S."/>
            <person name="Kuo A."/>
            <person name="Mondo S."/>
            <person name="Pangilinan J."/>
            <person name="Riley R."/>
            <person name="LaButti K."/>
            <person name="Andreopoulos B."/>
            <person name="Lipzen A."/>
            <person name="Chen C."/>
            <person name="Yan M."/>
            <person name="Daum C."/>
            <person name="Ng V."/>
            <person name="Clum A."/>
            <person name="Steindorff A."/>
            <person name="Ohm R.A."/>
            <person name="Martin F."/>
            <person name="Silar P."/>
            <person name="Natvig D.O."/>
            <person name="Lalanne C."/>
            <person name="Gautier V."/>
            <person name="Ament-Velasquez S.L."/>
            <person name="Kruys A."/>
            <person name="Hutchinson M.I."/>
            <person name="Powell A.J."/>
            <person name="Barry K."/>
            <person name="Miller A.N."/>
            <person name="Grigoriev I.V."/>
            <person name="Debuchy R."/>
            <person name="Gladieux P."/>
            <person name="Hiltunen Thoren M."/>
            <person name="Johannesson H."/>
        </authorList>
    </citation>
    <scope>NUCLEOTIDE SEQUENCE</scope>
    <source>
        <strain evidence="8">CBS 359.72</strain>
    </source>
</reference>
<dbReference type="EMBL" id="MU857640">
    <property type="protein sequence ID" value="KAK4248223.1"/>
    <property type="molecule type" value="Genomic_DNA"/>
</dbReference>
<feature type="domain" description="Metallo-beta-lactamase" evidence="7">
    <location>
        <begin position="59"/>
        <end position="215"/>
    </location>
</feature>
<keyword evidence="6" id="KW-0521">NADP</keyword>
<evidence type="ECO:0000256" key="4">
    <source>
        <dbReference type="ARBA" id="ARBA00022801"/>
    </source>
</evidence>
<dbReference type="InterPro" id="IPR020904">
    <property type="entry name" value="Sc_DH/Rdtase_CS"/>
</dbReference>
<accession>A0AAN7HQ09</accession>
<proteinExistence type="inferred from homology"/>
<dbReference type="Pfam" id="PF13561">
    <property type="entry name" value="adh_short_C2"/>
    <property type="match status" value="1"/>
</dbReference>